<keyword evidence="1" id="KW-0812">Transmembrane</keyword>
<dbReference type="AlphaFoldDB" id="A0A5J5BPS5"/>
<sequence>MWCFWHSICLQYSELPLLWFLVIWDIAVYFLYVTEDLRHHIFTRRRCVEAGLLCATMLSSCSLLYGDLGTAPFISTHLPFCNYGI</sequence>
<organism evidence="2 3">
    <name type="scientific">Nyssa sinensis</name>
    <dbReference type="NCBI Taxonomy" id="561372"/>
    <lineage>
        <taxon>Eukaryota</taxon>
        <taxon>Viridiplantae</taxon>
        <taxon>Streptophyta</taxon>
        <taxon>Embryophyta</taxon>
        <taxon>Tracheophyta</taxon>
        <taxon>Spermatophyta</taxon>
        <taxon>Magnoliopsida</taxon>
        <taxon>eudicotyledons</taxon>
        <taxon>Gunneridae</taxon>
        <taxon>Pentapetalae</taxon>
        <taxon>asterids</taxon>
        <taxon>Cornales</taxon>
        <taxon>Nyssaceae</taxon>
        <taxon>Nyssa</taxon>
    </lineage>
</organism>
<reference evidence="2 3" key="1">
    <citation type="submission" date="2019-09" db="EMBL/GenBank/DDBJ databases">
        <title>A chromosome-level genome assembly of the Chinese tupelo Nyssa sinensis.</title>
        <authorList>
            <person name="Yang X."/>
            <person name="Kang M."/>
            <person name="Yang Y."/>
            <person name="Xiong H."/>
            <person name="Wang M."/>
            <person name="Zhang Z."/>
            <person name="Wang Z."/>
            <person name="Wu H."/>
            <person name="Ma T."/>
            <person name="Liu J."/>
            <person name="Xi Z."/>
        </authorList>
    </citation>
    <scope>NUCLEOTIDE SEQUENCE [LARGE SCALE GENOMIC DNA]</scope>
    <source>
        <strain evidence="2">J267</strain>
        <tissue evidence="2">Leaf</tissue>
    </source>
</reference>
<keyword evidence="1" id="KW-1133">Transmembrane helix</keyword>
<keyword evidence="3" id="KW-1185">Reference proteome</keyword>
<name>A0A5J5BPS5_9ASTE</name>
<dbReference type="EMBL" id="CM018034">
    <property type="protein sequence ID" value="KAA8543797.1"/>
    <property type="molecule type" value="Genomic_DNA"/>
</dbReference>
<gene>
    <name evidence="2" type="ORF">F0562_022026</name>
</gene>
<feature type="transmembrane region" description="Helical" evidence="1">
    <location>
        <begin position="17"/>
        <end position="34"/>
    </location>
</feature>
<evidence type="ECO:0000313" key="2">
    <source>
        <dbReference type="EMBL" id="KAA8543797.1"/>
    </source>
</evidence>
<dbReference type="Proteomes" id="UP000325577">
    <property type="component" value="Linkage Group LG11"/>
</dbReference>
<protein>
    <submittedName>
        <fullName evidence="2">Uncharacterized protein</fullName>
    </submittedName>
</protein>
<evidence type="ECO:0000313" key="3">
    <source>
        <dbReference type="Proteomes" id="UP000325577"/>
    </source>
</evidence>
<keyword evidence="1" id="KW-0472">Membrane</keyword>
<feature type="transmembrane region" description="Helical" evidence="1">
    <location>
        <begin position="46"/>
        <end position="65"/>
    </location>
</feature>
<accession>A0A5J5BPS5</accession>
<evidence type="ECO:0000256" key="1">
    <source>
        <dbReference type="SAM" id="Phobius"/>
    </source>
</evidence>
<proteinExistence type="predicted"/>